<accession>A0A2N1PUB0</accession>
<evidence type="ECO:0000313" key="3">
    <source>
        <dbReference type="Proteomes" id="UP000233256"/>
    </source>
</evidence>
<dbReference type="EMBL" id="PGXC01000001">
    <property type="protein sequence ID" value="PKK91910.1"/>
    <property type="molecule type" value="Genomic_DNA"/>
</dbReference>
<dbReference type="PROSITE" id="PS51257">
    <property type="entry name" value="PROKAR_LIPOPROTEIN"/>
    <property type="match status" value="1"/>
</dbReference>
<evidence type="ECO:0008006" key="4">
    <source>
        <dbReference type="Google" id="ProtNLM"/>
    </source>
</evidence>
<feature type="chain" id="PRO_5014858435" description="Tetratricopeptide repeat protein" evidence="1">
    <location>
        <begin position="30"/>
        <end position="221"/>
    </location>
</feature>
<dbReference type="AlphaFoldDB" id="A0A2N1PUB0"/>
<evidence type="ECO:0000313" key="2">
    <source>
        <dbReference type="EMBL" id="PKK91910.1"/>
    </source>
</evidence>
<reference evidence="2 3" key="1">
    <citation type="journal article" date="2017" name="ISME J.">
        <title>Potential for microbial H2 and metal transformations associated with novel bacteria and archaea in deep terrestrial subsurface sediments.</title>
        <authorList>
            <person name="Hernsdorf A.W."/>
            <person name="Amano Y."/>
            <person name="Miyakawa K."/>
            <person name="Ise K."/>
            <person name="Suzuki Y."/>
            <person name="Anantharaman K."/>
            <person name="Probst A."/>
            <person name="Burstein D."/>
            <person name="Thomas B.C."/>
            <person name="Banfield J.F."/>
        </authorList>
    </citation>
    <scope>NUCLEOTIDE SEQUENCE [LARGE SCALE GENOMIC DNA]</scope>
    <source>
        <strain evidence="2">HGW-Wallbacteria-1</strain>
    </source>
</reference>
<evidence type="ECO:0000256" key="1">
    <source>
        <dbReference type="SAM" id="SignalP"/>
    </source>
</evidence>
<feature type="signal peptide" evidence="1">
    <location>
        <begin position="1"/>
        <end position="29"/>
    </location>
</feature>
<organism evidence="2 3">
    <name type="scientific">Candidatus Wallbacteria bacterium HGW-Wallbacteria-1</name>
    <dbReference type="NCBI Taxonomy" id="2013854"/>
    <lineage>
        <taxon>Bacteria</taxon>
        <taxon>Candidatus Walliibacteriota</taxon>
    </lineage>
</organism>
<proteinExistence type="predicted"/>
<gene>
    <name evidence="2" type="ORF">CVV64_00345</name>
</gene>
<protein>
    <recommendedName>
        <fullName evidence="4">Tetratricopeptide repeat protein</fullName>
    </recommendedName>
</protein>
<dbReference type="Proteomes" id="UP000233256">
    <property type="component" value="Unassembled WGS sequence"/>
</dbReference>
<name>A0A2N1PUB0_9BACT</name>
<sequence length="221" mass="25226">MKFSLFRFTALIVNSVLLMSLLMSGCKQEPDFKSFDDIDVPKQYMNYRQETIENQKNAALNLNRSELNLNKTADSQQIRKKATDSKTFQPSFHSSSSIPGNQNIQKKLFTFRPASQAVQEGYQKAIKMISQGNVDSGLERLKHVASIAYEEPEPCAQIYFSIYDVLEKQGNMKEASFYFEKFQENLTKIHTAGEVAETLKSVQKADKTLNKLFPQPKEKSD</sequence>
<keyword evidence="1" id="KW-0732">Signal</keyword>
<comment type="caution">
    <text evidence="2">The sequence shown here is derived from an EMBL/GenBank/DDBJ whole genome shotgun (WGS) entry which is preliminary data.</text>
</comment>